<keyword evidence="3" id="KW-1185">Reference proteome</keyword>
<protein>
    <submittedName>
        <fullName evidence="2">Uncharacterized protein</fullName>
    </submittedName>
</protein>
<accession>A0ABR0KKG0</accession>
<name>A0ABR0KKG0_9EURO</name>
<feature type="region of interest" description="Disordered" evidence="1">
    <location>
        <begin position="255"/>
        <end position="274"/>
    </location>
</feature>
<evidence type="ECO:0000256" key="1">
    <source>
        <dbReference type="SAM" id="MobiDB-lite"/>
    </source>
</evidence>
<organism evidence="2 3">
    <name type="scientific">Lithohypha guttulata</name>
    <dbReference type="NCBI Taxonomy" id="1690604"/>
    <lineage>
        <taxon>Eukaryota</taxon>
        <taxon>Fungi</taxon>
        <taxon>Dikarya</taxon>
        <taxon>Ascomycota</taxon>
        <taxon>Pezizomycotina</taxon>
        <taxon>Eurotiomycetes</taxon>
        <taxon>Chaetothyriomycetidae</taxon>
        <taxon>Chaetothyriales</taxon>
        <taxon>Trichomeriaceae</taxon>
        <taxon>Lithohypha</taxon>
    </lineage>
</organism>
<dbReference type="EMBL" id="JAVRRG010000011">
    <property type="protein sequence ID" value="KAK5099079.1"/>
    <property type="molecule type" value="Genomic_DNA"/>
</dbReference>
<reference evidence="2 3" key="1">
    <citation type="submission" date="2023-08" db="EMBL/GenBank/DDBJ databases">
        <title>Black Yeasts Isolated from many extreme environments.</title>
        <authorList>
            <person name="Coleine C."/>
            <person name="Stajich J.E."/>
            <person name="Selbmann L."/>
        </authorList>
    </citation>
    <scope>NUCLEOTIDE SEQUENCE [LARGE SCALE GENOMIC DNA]</scope>
    <source>
        <strain evidence="2 3">CCFEE 5885</strain>
    </source>
</reference>
<dbReference type="Proteomes" id="UP001345013">
    <property type="component" value="Unassembled WGS sequence"/>
</dbReference>
<feature type="compositionally biased region" description="Polar residues" evidence="1">
    <location>
        <begin position="257"/>
        <end position="271"/>
    </location>
</feature>
<comment type="caution">
    <text evidence="2">The sequence shown here is derived from an EMBL/GenBank/DDBJ whole genome shotgun (WGS) entry which is preliminary data.</text>
</comment>
<gene>
    <name evidence="2" type="ORF">LTR24_001480</name>
</gene>
<evidence type="ECO:0000313" key="2">
    <source>
        <dbReference type="EMBL" id="KAK5099079.1"/>
    </source>
</evidence>
<sequence length="286" mass="32348">MKRPSVHDIVFSRQFPKLKQGDPQNFYTHVQRNLVPEVRLEVQTFYGALDSLEAQYPGLDYTYEPHRRRLARFKWHERLFHIFDQLRLTPDEILSICQWEGTKSAKDKYQAETKRTIRDTTMDDIMVAPRTQPKVTVHVKPVFMRQPSAETMAGIGAMDEQLPEAEHSEDEDLENSVGVQLNEQLMAEGSSPVQGPLEEWLKYMHEREADRESLLQAIRAGHPPPTVLERIRASATAAAGSSEAVTAASSHVLPSLLSATSTPERTQSYGPTNDEILATLESRVQG</sequence>
<proteinExistence type="predicted"/>
<evidence type="ECO:0000313" key="3">
    <source>
        <dbReference type="Proteomes" id="UP001345013"/>
    </source>
</evidence>